<evidence type="ECO:0000256" key="1">
    <source>
        <dbReference type="ARBA" id="ARBA00008779"/>
    </source>
</evidence>
<dbReference type="Gene3D" id="3.40.720.10">
    <property type="entry name" value="Alkaline Phosphatase, subunit A"/>
    <property type="match status" value="2"/>
</dbReference>
<organism evidence="5 6">
    <name type="scientific">Novipirellula rosea</name>
    <dbReference type="NCBI Taxonomy" id="1031540"/>
    <lineage>
        <taxon>Bacteria</taxon>
        <taxon>Pseudomonadati</taxon>
        <taxon>Planctomycetota</taxon>
        <taxon>Planctomycetia</taxon>
        <taxon>Pirellulales</taxon>
        <taxon>Pirellulaceae</taxon>
        <taxon>Novipirellula</taxon>
    </lineage>
</organism>
<evidence type="ECO:0000259" key="4">
    <source>
        <dbReference type="Pfam" id="PF00884"/>
    </source>
</evidence>
<dbReference type="CDD" id="cd16143">
    <property type="entry name" value="ARS_like"/>
    <property type="match status" value="1"/>
</dbReference>
<dbReference type="SUPFAM" id="SSF53649">
    <property type="entry name" value="Alkaline phosphatase-like"/>
    <property type="match status" value="1"/>
</dbReference>
<name>A0ABP8MQT1_9BACT</name>
<comment type="caution">
    <text evidence="5">The sequence shown here is derived from an EMBL/GenBank/DDBJ whole genome shotgun (WGS) entry which is preliminary data.</text>
</comment>
<reference evidence="6" key="1">
    <citation type="journal article" date="2019" name="Int. J. Syst. Evol. Microbiol.">
        <title>The Global Catalogue of Microorganisms (GCM) 10K type strain sequencing project: providing services to taxonomists for standard genome sequencing and annotation.</title>
        <authorList>
            <consortium name="The Broad Institute Genomics Platform"/>
            <consortium name="The Broad Institute Genome Sequencing Center for Infectious Disease"/>
            <person name="Wu L."/>
            <person name="Ma J."/>
        </authorList>
    </citation>
    <scope>NUCLEOTIDE SEQUENCE [LARGE SCALE GENOMIC DNA]</scope>
    <source>
        <strain evidence="6">JCM 17759</strain>
    </source>
</reference>
<dbReference type="InterPro" id="IPR050738">
    <property type="entry name" value="Sulfatase"/>
</dbReference>
<dbReference type="RefSeq" id="WP_345322842.1">
    <property type="nucleotide sequence ID" value="NZ_BAABGA010000035.1"/>
</dbReference>
<dbReference type="PANTHER" id="PTHR42693">
    <property type="entry name" value="ARYLSULFATASE FAMILY MEMBER"/>
    <property type="match status" value="1"/>
</dbReference>
<dbReference type="PANTHER" id="PTHR42693:SF53">
    <property type="entry name" value="ENDO-4-O-SULFATASE"/>
    <property type="match status" value="1"/>
</dbReference>
<feature type="compositionally biased region" description="Basic and acidic residues" evidence="3">
    <location>
        <begin position="199"/>
        <end position="214"/>
    </location>
</feature>
<dbReference type="Proteomes" id="UP001500840">
    <property type="component" value="Unassembled WGS sequence"/>
</dbReference>
<keyword evidence="2" id="KW-0378">Hydrolase</keyword>
<protein>
    <recommendedName>
        <fullName evidence="4">Sulfatase N-terminal domain-containing protein</fullName>
    </recommendedName>
</protein>
<proteinExistence type="inferred from homology"/>
<dbReference type="Pfam" id="PF00884">
    <property type="entry name" value="Sulfatase"/>
    <property type="match status" value="1"/>
</dbReference>
<dbReference type="InterPro" id="IPR000917">
    <property type="entry name" value="Sulfatase_N"/>
</dbReference>
<keyword evidence="6" id="KW-1185">Reference proteome</keyword>
<evidence type="ECO:0000256" key="2">
    <source>
        <dbReference type="ARBA" id="ARBA00022801"/>
    </source>
</evidence>
<gene>
    <name evidence="5" type="ORF">GCM10023156_27330</name>
</gene>
<comment type="similarity">
    <text evidence="1">Belongs to the sulfatase family.</text>
</comment>
<evidence type="ECO:0000313" key="6">
    <source>
        <dbReference type="Proteomes" id="UP001500840"/>
    </source>
</evidence>
<dbReference type="InterPro" id="IPR017850">
    <property type="entry name" value="Alkaline_phosphatase_core_sf"/>
</dbReference>
<evidence type="ECO:0000256" key="3">
    <source>
        <dbReference type="SAM" id="MobiDB-lite"/>
    </source>
</evidence>
<accession>A0ABP8MQT1</accession>
<sequence>MKIRHEFLTMSLTTFVAWLVLASISSASDRPNIILMMADDMGLGDTSAYQDFTGNSDADQIATPNMQRLASMGVRFTDAHAPSSRCSPTRYGLLTGRYPWRNRLKHFVLFGVQGDPMIEADRPTLGTLMKSHGYRTGLFGKWHVGLRYRQSDGRPAAGWDDADLTQPMADTPLDHGFDVCHFTSRSHGTSGTALGTKQRPNDEHQSHGPGHIDGRTVVSATGRGKQLHSDGPNAYVLDELGGRHSDHAIEFISEHVRDGDADSTPFFVYYPSNSNHSPYTPDEEIGGVAVAGASRSVRGEPMNVRSDFIHENDVALGRMIDFLEQNEDPRRPGHPLIDNTIVIFTSDNGAESKSKTATGPFRSNKGSCYEGGHRVPLLVAWKNGGVGDGDPQTAGQTNTSLVGLHDMFATFTEILGSELPDLRRGEKGAEDSRSVLAAWRGNSLEPRPMFYHDHKQAKPDPAASALRLDNPTVAGQAMRGQWKIFFDAALLRAGQTNPVELYDLATDPMEAHNLIQEPALQPLVAHLCDAARLHRNSGGHRYSDIALSKTVAIDFQFDEAIRDQIKNTQSAVFNLNVGEIGAEFVGQYGDSAEAKPGFDVSDNGIGMVGGTSAAVDSGETMTIRFDRDVLVESVSLFAGGQPCGGFYKIGDKAPLNIYCVDADIDSQDQSGVLSDIGVVRKGQPLTLSSEPFLGVETPGSWRIRRIQLRELAPHSIRYNTP</sequence>
<dbReference type="EMBL" id="BAABGA010000035">
    <property type="protein sequence ID" value="GAA4454613.1"/>
    <property type="molecule type" value="Genomic_DNA"/>
</dbReference>
<feature type="region of interest" description="Disordered" evidence="3">
    <location>
        <begin position="188"/>
        <end position="214"/>
    </location>
</feature>
<feature type="domain" description="Sulfatase N-terminal" evidence="4">
    <location>
        <begin position="31"/>
        <end position="416"/>
    </location>
</feature>
<evidence type="ECO:0000313" key="5">
    <source>
        <dbReference type="EMBL" id="GAA4454613.1"/>
    </source>
</evidence>